<protein>
    <recommendedName>
        <fullName evidence="3">Condensation domain-containing protein</fullName>
    </recommendedName>
</protein>
<organism evidence="1 2">
    <name type="scientific">Enterococcus hermanniensis</name>
    <dbReference type="NCBI Taxonomy" id="249189"/>
    <lineage>
        <taxon>Bacteria</taxon>
        <taxon>Bacillati</taxon>
        <taxon>Bacillota</taxon>
        <taxon>Bacilli</taxon>
        <taxon>Lactobacillales</taxon>
        <taxon>Enterococcaceae</taxon>
        <taxon>Enterococcus</taxon>
    </lineage>
</organism>
<evidence type="ECO:0000313" key="2">
    <source>
        <dbReference type="Proteomes" id="UP000182077"/>
    </source>
</evidence>
<keyword evidence="2" id="KW-1185">Reference proteome</keyword>
<accession>A0A1L8TQS4</accession>
<sequence length="418" mass="47847">MESTKNTTNEKIRTGQSFLYRRKGLESMVIEIKLVESIDQERLQKAMDQSFRRYWYLTQKFSQINGDFYLVNNDQPVRLRKSSQLLPLGGKEVNEHLIDINYLDNVIFISYHHGLCDGRGIMPFVRTLLFEYFAKKKFEGKPDSVRVSKTHLLEGELKEPGLVELSEVSDGLPFPSGNEHVLPEVDGLSERPEFTYLSQIKIDSQAFIKYAKSIDATPAIALALNFSKAIASMKPESENAVICNLVVDLRSGVDLENTYRNCVSTLKLELDPSKRTLETARYYRAKLAAFKMKDNLQRELQKIIGLSNQLDKLPSYKEKQEALSFMEILHSDTYSLSYIGRLDMGIYEQYIEEIHTYSSGTPGLSIEMIALEDAFYLDIMQSFKTSNYIDAFVKELTELGIPVYGSMKKRIKTPNSSF</sequence>
<name>A0A1L8TQS4_9ENTE</name>
<comment type="caution">
    <text evidence="1">The sequence shown here is derived from an EMBL/GenBank/DDBJ whole genome shotgun (WGS) entry which is preliminary data.</text>
</comment>
<dbReference type="SUPFAM" id="SSF52777">
    <property type="entry name" value="CoA-dependent acyltransferases"/>
    <property type="match status" value="1"/>
</dbReference>
<dbReference type="AlphaFoldDB" id="A0A1L8TQS4"/>
<reference evidence="1 2" key="1">
    <citation type="submission" date="2014-12" db="EMBL/GenBank/DDBJ databases">
        <title>Draft genome sequences of 29 type strains of Enterococci.</title>
        <authorList>
            <person name="Zhong Z."/>
            <person name="Sun Z."/>
            <person name="Liu W."/>
            <person name="Zhang W."/>
            <person name="Zhang H."/>
        </authorList>
    </citation>
    <scope>NUCLEOTIDE SEQUENCE [LARGE SCALE GENOMIC DNA]</scope>
    <source>
        <strain evidence="1 2">DSM 17122</strain>
    </source>
</reference>
<proteinExistence type="predicted"/>
<gene>
    <name evidence="1" type="ORF">RV04_GL001094</name>
</gene>
<evidence type="ECO:0000313" key="1">
    <source>
        <dbReference type="EMBL" id="OJG46666.1"/>
    </source>
</evidence>
<dbReference type="RefSeq" id="WP_071857121.1">
    <property type="nucleotide sequence ID" value="NZ_JBHSHK010000005.1"/>
</dbReference>
<dbReference type="Proteomes" id="UP000182077">
    <property type="component" value="Unassembled WGS sequence"/>
</dbReference>
<dbReference type="OrthoDB" id="4876345at2"/>
<dbReference type="STRING" id="249189.RV04_GL001094"/>
<evidence type="ECO:0008006" key="3">
    <source>
        <dbReference type="Google" id="ProtNLM"/>
    </source>
</evidence>
<dbReference type="EMBL" id="JXKQ01000002">
    <property type="protein sequence ID" value="OJG46666.1"/>
    <property type="molecule type" value="Genomic_DNA"/>
</dbReference>